<dbReference type="Pfam" id="PF02342">
    <property type="entry name" value="TerD"/>
    <property type="match status" value="1"/>
</dbReference>
<evidence type="ECO:0000313" key="5">
    <source>
        <dbReference type="Proteomes" id="UP000236754"/>
    </source>
</evidence>
<keyword evidence="5" id="KW-1185">Reference proteome</keyword>
<dbReference type="InterPro" id="IPR002035">
    <property type="entry name" value="VWF_A"/>
</dbReference>
<dbReference type="Proteomes" id="UP000236754">
    <property type="component" value="Unassembled WGS sequence"/>
</dbReference>
<dbReference type="Gene3D" id="2.60.60.30">
    <property type="entry name" value="sav2460 like domains"/>
    <property type="match status" value="1"/>
</dbReference>
<dbReference type="OrthoDB" id="5756874at2"/>
<organism evidence="4 5">
    <name type="scientific">Actinacidiphila yanglinensis</name>
    <dbReference type="NCBI Taxonomy" id="310779"/>
    <lineage>
        <taxon>Bacteria</taxon>
        <taxon>Bacillati</taxon>
        <taxon>Actinomycetota</taxon>
        <taxon>Actinomycetes</taxon>
        <taxon>Kitasatosporales</taxon>
        <taxon>Streptomycetaceae</taxon>
        <taxon>Actinacidiphila</taxon>
    </lineage>
</organism>
<sequence>MAGAISLTPGGNTALTGDRARAEVAATGPAVDVSAVLLAENRKVRDDTDLVFYNHPAQDGVSVQGQGVAVDLPRVPPAVQTVAVVVSVDANRPGAVFDGASGLRVTVTSGDGVISFEPPPCRLGETVVVLAEFYRRAGAWKVRAVGQGYADGLAGLARDFGVSVDDEPAAAAPPAPSPPTVPDAVLSPPTLQTPSPAQQFGPPPDMGRAPAGTGPAHPGPAAAPPAWAPPPPGAAPAQLPPPAPWAPPVAPPPAAPPAPPRAAPPMPAQAPAISLEKVERAAPALVNLYKQAGISLQKQGITGQRAAVYLVLDHSASMKSYYRSGTMQHLANQVLGLSANLDDDGVVPVVFFSSRVDLVSEISLDNHADRVEVLHRKLPWGGTCYAPAMRAVIDHYQQCGATDPAFVVFQTDGEPFDRGETKRLLQQTCTLPIFWQFVGFGNPRGLKFLRGLDTLKGRAIDNAGFFAAGHDPRERGDAELYDCLMSEFPSWLKTARAARVIR</sequence>
<evidence type="ECO:0000256" key="2">
    <source>
        <dbReference type="SAM" id="MobiDB-lite"/>
    </source>
</evidence>
<evidence type="ECO:0000313" key="4">
    <source>
        <dbReference type="EMBL" id="SEG41093.1"/>
    </source>
</evidence>
<comment type="similarity">
    <text evidence="1">Belongs to the CAPAB/TerDEXZ family.</text>
</comment>
<dbReference type="InterPro" id="IPR036465">
    <property type="entry name" value="vWFA_dom_sf"/>
</dbReference>
<dbReference type="CDD" id="cd00198">
    <property type="entry name" value="vWFA"/>
    <property type="match status" value="1"/>
</dbReference>
<feature type="domain" description="VWFA" evidence="3">
    <location>
        <begin position="305"/>
        <end position="473"/>
    </location>
</feature>
<gene>
    <name evidence="4" type="ORF">SAMN05216223_10534</name>
</gene>
<dbReference type="Gene3D" id="3.40.50.410">
    <property type="entry name" value="von Willebrand factor, type A domain"/>
    <property type="match status" value="1"/>
</dbReference>
<feature type="region of interest" description="Disordered" evidence="2">
    <location>
        <begin position="166"/>
        <end position="268"/>
    </location>
</feature>
<dbReference type="AlphaFoldDB" id="A0A1H5ZX66"/>
<dbReference type="EMBL" id="FNVU01000005">
    <property type="protein sequence ID" value="SEG41093.1"/>
    <property type="molecule type" value="Genomic_DNA"/>
</dbReference>
<feature type="compositionally biased region" description="Polar residues" evidence="2">
    <location>
        <begin position="189"/>
        <end position="198"/>
    </location>
</feature>
<reference evidence="4 5" key="1">
    <citation type="submission" date="2016-10" db="EMBL/GenBank/DDBJ databases">
        <authorList>
            <person name="de Groot N.N."/>
        </authorList>
    </citation>
    <scope>NUCLEOTIDE SEQUENCE [LARGE SCALE GENOMIC DNA]</scope>
    <source>
        <strain evidence="4 5">CGMCC 4.2023</strain>
    </source>
</reference>
<name>A0A1H5ZX66_9ACTN</name>
<dbReference type="InterPro" id="IPR019303">
    <property type="entry name" value="vWA_TerF_C"/>
</dbReference>
<dbReference type="SMART" id="SM00327">
    <property type="entry name" value="VWA"/>
    <property type="match status" value="1"/>
</dbReference>
<dbReference type="RefSeq" id="WP_103885878.1">
    <property type="nucleotide sequence ID" value="NZ_FNVU01000005.1"/>
</dbReference>
<dbReference type="InterPro" id="IPR003325">
    <property type="entry name" value="TerD"/>
</dbReference>
<proteinExistence type="inferred from homology"/>
<dbReference type="CDD" id="cd06974">
    <property type="entry name" value="TerD_like"/>
    <property type="match status" value="1"/>
</dbReference>
<dbReference type="InterPro" id="IPR051324">
    <property type="entry name" value="Stress/Tellurium_Resist"/>
</dbReference>
<dbReference type="SUPFAM" id="SSF53300">
    <property type="entry name" value="vWA-like"/>
    <property type="match status" value="1"/>
</dbReference>
<dbReference type="PANTHER" id="PTHR32097:SF4">
    <property type="entry name" value="GENERAL STRESS PROTEIN 16U"/>
    <property type="match status" value="1"/>
</dbReference>
<dbReference type="PANTHER" id="PTHR32097">
    <property type="entry name" value="CAMP-BINDING PROTEIN 1-RELATED"/>
    <property type="match status" value="1"/>
</dbReference>
<feature type="compositionally biased region" description="Pro residues" evidence="2">
    <location>
        <begin position="217"/>
        <end position="268"/>
    </location>
</feature>
<feature type="compositionally biased region" description="Pro residues" evidence="2">
    <location>
        <begin position="171"/>
        <end position="181"/>
    </location>
</feature>
<evidence type="ECO:0000256" key="1">
    <source>
        <dbReference type="ARBA" id="ARBA00008775"/>
    </source>
</evidence>
<dbReference type="Pfam" id="PF10138">
    <property type="entry name" value="vWA-TerF-like"/>
    <property type="match status" value="1"/>
</dbReference>
<evidence type="ECO:0000259" key="3">
    <source>
        <dbReference type="SMART" id="SM00327"/>
    </source>
</evidence>
<protein>
    <submittedName>
        <fullName evidence="4">Stress response protein SCP2</fullName>
    </submittedName>
</protein>
<accession>A0A1H5ZX66</accession>